<dbReference type="InterPro" id="IPR039422">
    <property type="entry name" value="MarR/SlyA-like"/>
</dbReference>
<dbReference type="AlphaFoldDB" id="A0A4Q7VG14"/>
<dbReference type="SMART" id="SM00347">
    <property type="entry name" value="HTH_MARR"/>
    <property type="match status" value="1"/>
</dbReference>
<dbReference type="PROSITE" id="PS50995">
    <property type="entry name" value="HTH_MARR_2"/>
    <property type="match status" value="1"/>
</dbReference>
<dbReference type="Proteomes" id="UP000293671">
    <property type="component" value="Unassembled WGS sequence"/>
</dbReference>
<reference evidence="2 3" key="1">
    <citation type="submission" date="2019-02" db="EMBL/GenBank/DDBJ databases">
        <title>Genomic Encyclopedia of Type Strains, Phase IV (KMG-IV): sequencing the most valuable type-strain genomes for metagenomic binning, comparative biology and taxonomic classification.</title>
        <authorList>
            <person name="Goeker M."/>
        </authorList>
    </citation>
    <scope>NUCLEOTIDE SEQUENCE [LARGE SCALE GENOMIC DNA]</scope>
    <source>
        <strain evidence="2 3">DSM 19570</strain>
    </source>
</reference>
<dbReference type="InterPro" id="IPR036390">
    <property type="entry name" value="WH_DNA-bd_sf"/>
</dbReference>
<dbReference type="GO" id="GO:0006950">
    <property type="term" value="P:response to stress"/>
    <property type="evidence" value="ECO:0007669"/>
    <property type="project" value="TreeGrafter"/>
</dbReference>
<dbReference type="GO" id="GO:0003677">
    <property type="term" value="F:DNA binding"/>
    <property type="evidence" value="ECO:0007669"/>
    <property type="project" value="UniProtKB-KW"/>
</dbReference>
<dbReference type="GO" id="GO:0003700">
    <property type="term" value="F:DNA-binding transcription factor activity"/>
    <property type="evidence" value="ECO:0007669"/>
    <property type="project" value="InterPro"/>
</dbReference>
<name>A0A4Q7VG14_9BURK</name>
<keyword evidence="3" id="KW-1185">Reference proteome</keyword>
<dbReference type="SUPFAM" id="SSF46785">
    <property type="entry name" value="Winged helix' DNA-binding domain"/>
    <property type="match status" value="1"/>
</dbReference>
<dbReference type="PANTHER" id="PTHR33164">
    <property type="entry name" value="TRANSCRIPTIONAL REGULATOR, MARR FAMILY"/>
    <property type="match status" value="1"/>
</dbReference>
<organism evidence="2 3">
    <name type="scientific">Rivibacter subsaxonicus</name>
    <dbReference type="NCBI Taxonomy" id="457575"/>
    <lineage>
        <taxon>Bacteria</taxon>
        <taxon>Pseudomonadati</taxon>
        <taxon>Pseudomonadota</taxon>
        <taxon>Betaproteobacteria</taxon>
        <taxon>Burkholderiales</taxon>
        <taxon>Rivibacter</taxon>
    </lineage>
</organism>
<gene>
    <name evidence="2" type="ORF">EV670_2683</name>
</gene>
<accession>A0A4Q7VG14</accession>
<evidence type="ECO:0000313" key="2">
    <source>
        <dbReference type="EMBL" id="RZT94937.1"/>
    </source>
</evidence>
<dbReference type="PANTHER" id="PTHR33164:SF89">
    <property type="entry name" value="MARR FAMILY REGULATORY PROTEIN"/>
    <property type="match status" value="1"/>
</dbReference>
<protein>
    <submittedName>
        <fullName evidence="2">DNA-binding MarR family transcriptional regulator</fullName>
    </submittedName>
</protein>
<dbReference type="PRINTS" id="PR00598">
    <property type="entry name" value="HTHMARR"/>
</dbReference>
<keyword evidence="2" id="KW-0238">DNA-binding</keyword>
<dbReference type="EMBL" id="SHKP01000007">
    <property type="protein sequence ID" value="RZT94937.1"/>
    <property type="molecule type" value="Genomic_DNA"/>
</dbReference>
<comment type="caution">
    <text evidence="2">The sequence shown here is derived from an EMBL/GenBank/DDBJ whole genome shotgun (WGS) entry which is preliminary data.</text>
</comment>
<feature type="domain" description="HTH marR-type" evidence="1">
    <location>
        <begin position="16"/>
        <end position="150"/>
    </location>
</feature>
<dbReference type="InterPro" id="IPR036388">
    <property type="entry name" value="WH-like_DNA-bd_sf"/>
</dbReference>
<dbReference type="Pfam" id="PF12802">
    <property type="entry name" value="MarR_2"/>
    <property type="match status" value="1"/>
</dbReference>
<sequence>MRKSLDHVNQMADEPAEQVFDAIHSLMHLYRAQRHNDLRDGPRDLSHMEHKVLGFFARHPGSTQSDLAVHSGRDKGQLARLVASLKARGLLEARVDELDRRNVRLHLTTEAQAVHQALQRHERRMVNAAVAGLSEEERGQLLELLGRIRLNLESQP</sequence>
<dbReference type="InterPro" id="IPR000835">
    <property type="entry name" value="HTH_MarR-typ"/>
</dbReference>
<proteinExistence type="predicted"/>
<evidence type="ECO:0000313" key="3">
    <source>
        <dbReference type="Proteomes" id="UP000293671"/>
    </source>
</evidence>
<evidence type="ECO:0000259" key="1">
    <source>
        <dbReference type="PROSITE" id="PS50995"/>
    </source>
</evidence>
<dbReference type="Gene3D" id="1.10.10.10">
    <property type="entry name" value="Winged helix-like DNA-binding domain superfamily/Winged helix DNA-binding domain"/>
    <property type="match status" value="1"/>
</dbReference>